<protein>
    <submittedName>
        <fullName evidence="1">Uncharacterized protein</fullName>
    </submittedName>
</protein>
<dbReference type="AlphaFoldDB" id="A0A0W0DMQ7"/>
<accession>A0A0W0DMQ7</accession>
<proteinExistence type="predicted"/>
<name>A0A0W0DMQ7_CANGB</name>
<gene>
    <name evidence="1" type="ORF">AO440_002410</name>
</gene>
<dbReference type="VEuPathDB" id="FungiDB:GVI51_I01463"/>
<reference evidence="1 2" key="1">
    <citation type="submission" date="2015-10" db="EMBL/GenBank/DDBJ databases">
        <title>Draft genomes sequences of Candida glabrata isolates 1A, 1B, 2A, 2B, 3A and 3B.</title>
        <authorList>
            <person name="Haavelsrud O.E."/>
            <person name="Gaustad P."/>
        </authorList>
    </citation>
    <scope>NUCLEOTIDE SEQUENCE [LARGE SCALE GENOMIC DNA]</scope>
    <source>
        <strain evidence="1">910700640</strain>
    </source>
</reference>
<dbReference type="VEuPathDB" id="FungiDB:GWK60_L01463"/>
<comment type="caution">
    <text evidence="1">The sequence shown here is derived from an EMBL/GenBank/DDBJ whole genome shotgun (WGS) entry which is preliminary data.</text>
</comment>
<dbReference type="VEuPathDB" id="FungiDB:CAGL0I01650g"/>
<evidence type="ECO:0000313" key="1">
    <source>
        <dbReference type="EMBL" id="KTB05838.1"/>
    </source>
</evidence>
<dbReference type="EMBL" id="LLZZ01000112">
    <property type="protein sequence ID" value="KTB05838.1"/>
    <property type="molecule type" value="Genomic_DNA"/>
</dbReference>
<sequence>MEQETVTAIVLRERVCQSPDALGYVELEDGSVVVVRCEWIDHYGSSESVVLRSRVRCSGYIVAFCEYRSGKSGVRYLLLLNSAGTLFVRELSQDPDSGQLQDGYTLQYSIDIPITATFCNMRIDNELCHIYFNATDLDVYLLKFYDKKQGIEIHEGITTDGDSTRSPIYSSFGKIKTLKLCRFYEEERDVSRMELSLITYKRGRWIFETCSRQSNKLDSRWACTRCLQLPQTLHLLPFSSPNNEYVFAYIPSFGYYILSLDDIFLIPFVNGFLCDIGGVLVQDLTYFEGLRRQIDITETTTSITTDLVASEDTSRLNFWFLTDKDELIVVKLNIIQTDALDSVTHMSRFQFEVVGIDQPTNSDISRDQISVKKLWQWQRVLGRQYSISINDQKLPTQRKRNNEGPNMIYDYKLSQVPIEILTGYDYQSNSYYLEVEYNGLPVPQPPLNGKEQNIEKCWHLINKLPGTPRLSYFDGEALIWKDNCDNIYSDQTLLKEDAPFDFIVNGAKIEIKNNINDITFFRLKNSTEYCFVSFDGYLNWSFSDSQFNLRDKISNPTLKNVKINTTVIGNNVVLTYAIIDKHVLCFLNTELKSHTKLQIHVSRVTHFDFNTCSESTDLLLLDPEGVLHIVRADSDTLISKYHLCLPNLRFAKSSKVNEWLIYSSEYIAILNYDIKLKSYTLKSLFLPVTLATLVGFGDDNIYAVSESGLFIKMDRDLLDLSPKQIKNRVRLDYKMVAISFLPFSYRYVVGHVEKLGNDEKDPDNIVALIDIINGTIVDEYTTTINRENRNISSMSPLFYKEDNILLPELKGETSYAKKYAVSHCFAVLLSPTNLEDNLQNNNTDNLLIFSVDEDLKKIKLETMVPTNSNASIVENFYYRTFMVAGDTVALYELDYLVKENRFTVQKVSNEVGGSLVLGAVNIYHGISNNGYKERNKKASISRITLLDKFRGILEYSILLDDKKKPNSQPDDLRLQIIPLTSKDVIPISSIIHEGDVIDKFEVAVIGDYSFFAIVYNNRKLLIFFQDTEEVLGYHTFNLPATVETISSPKKVGQIQESMEIPLFYLITTQGTRFNIVLSKDFQVSESALEEQESHLNELEYSDGRNDASIFPFIDTRILTNML</sequence>
<organism evidence="1 2">
    <name type="scientific">Candida glabrata</name>
    <name type="common">Yeast</name>
    <name type="synonym">Torulopsis glabrata</name>
    <dbReference type="NCBI Taxonomy" id="5478"/>
    <lineage>
        <taxon>Eukaryota</taxon>
        <taxon>Fungi</taxon>
        <taxon>Dikarya</taxon>
        <taxon>Ascomycota</taxon>
        <taxon>Saccharomycotina</taxon>
        <taxon>Saccharomycetes</taxon>
        <taxon>Saccharomycetales</taxon>
        <taxon>Saccharomycetaceae</taxon>
        <taxon>Nakaseomyces</taxon>
    </lineage>
</organism>
<dbReference type="VEuPathDB" id="FungiDB:B1J91_I01650g"/>
<evidence type="ECO:0000313" key="2">
    <source>
        <dbReference type="Proteomes" id="UP000054886"/>
    </source>
</evidence>
<dbReference type="Proteomes" id="UP000054886">
    <property type="component" value="Unassembled WGS sequence"/>
</dbReference>